<sequence>MNIPTPAEISAAATGAWPYLVSGGIVLAGALGWTAYLARRPERTGEKMTLENKLTFLVAIIIAGVCAQGMGRFFLDKLGFPLTLVIVVGGVLELTAFTCALRARRNVRESADHRAGVDGVAVWVVTALSGAFSAMDADGPEVAVFRLIMPLLAAWLWERGMSIERRKARGGSNIHLRLTPERVLVWLRIAEPSGRTASEVDAHRRLTRVAKAAAKVRALRRDGARDWRIEVAQHRLDRAVRSAVAHAGLAADPARQQALIAQLGSMFNADALADLSPAAPWEGFTSLVQRTGFTVQGHQFTPVRFTAPTRVVHAEVQEPVHSEVQAQVHADVQNHGEEVHEQRRELEPGSGPEPDPTASTEPDETQVHEPRPTQTTKVQRPTLNLGDRAAKKAREVQAVVDLIHDRGYDAVTLTVVQNELGFKKGTAYNRLTEARELVNQAVNQKAVNQ</sequence>
<dbReference type="Proteomes" id="UP000323505">
    <property type="component" value="Unassembled WGS sequence"/>
</dbReference>
<feature type="compositionally biased region" description="Basic and acidic residues" evidence="1">
    <location>
        <begin position="333"/>
        <end position="347"/>
    </location>
</feature>
<evidence type="ECO:0000313" key="4">
    <source>
        <dbReference type="Proteomes" id="UP000323505"/>
    </source>
</evidence>
<organism evidence="3 4">
    <name type="scientific">Actinomadura decatromicini</name>
    <dbReference type="NCBI Taxonomy" id="2604572"/>
    <lineage>
        <taxon>Bacteria</taxon>
        <taxon>Bacillati</taxon>
        <taxon>Actinomycetota</taxon>
        <taxon>Actinomycetes</taxon>
        <taxon>Streptosporangiales</taxon>
        <taxon>Thermomonosporaceae</taxon>
        <taxon>Actinomadura</taxon>
    </lineage>
</organism>
<feature type="transmembrane region" description="Helical" evidence="2">
    <location>
        <begin position="54"/>
        <end position="74"/>
    </location>
</feature>
<feature type="transmembrane region" description="Helical" evidence="2">
    <location>
        <begin position="16"/>
        <end position="38"/>
    </location>
</feature>
<feature type="transmembrane region" description="Helical" evidence="2">
    <location>
        <begin position="80"/>
        <end position="103"/>
    </location>
</feature>
<feature type="region of interest" description="Disordered" evidence="1">
    <location>
        <begin position="333"/>
        <end position="389"/>
    </location>
</feature>
<evidence type="ECO:0000256" key="1">
    <source>
        <dbReference type="SAM" id="MobiDB-lite"/>
    </source>
</evidence>
<keyword evidence="2" id="KW-1133">Transmembrane helix</keyword>
<keyword evidence="2" id="KW-0812">Transmembrane</keyword>
<feature type="transmembrane region" description="Helical" evidence="2">
    <location>
        <begin position="115"/>
        <end position="135"/>
    </location>
</feature>
<dbReference type="RefSeq" id="WP_148765470.1">
    <property type="nucleotide sequence ID" value="NZ_VSRQ01000007.1"/>
</dbReference>
<dbReference type="AlphaFoldDB" id="A0A5D3FBK2"/>
<evidence type="ECO:0000313" key="3">
    <source>
        <dbReference type="EMBL" id="TYK45120.1"/>
    </source>
</evidence>
<feature type="compositionally biased region" description="Polar residues" evidence="1">
    <location>
        <begin position="372"/>
        <end position="382"/>
    </location>
</feature>
<name>A0A5D3FBK2_9ACTN</name>
<protein>
    <submittedName>
        <fullName evidence="3">Uncharacterized protein</fullName>
    </submittedName>
</protein>
<proteinExistence type="predicted"/>
<reference evidence="3 4" key="1">
    <citation type="submission" date="2019-08" db="EMBL/GenBank/DDBJ databases">
        <title>Actinomadura sp. nov. CYP1-5 isolated from mountain soil.</title>
        <authorList>
            <person name="Songsumanus A."/>
            <person name="Kuncharoen N."/>
            <person name="Kudo T."/>
            <person name="Yuki M."/>
            <person name="Igarashi Y."/>
            <person name="Tanasupawat S."/>
        </authorList>
    </citation>
    <scope>NUCLEOTIDE SEQUENCE [LARGE SCALE GENOMIC DNA]</scope>
    <source>
        <strain evidence="3 4">CYP1-5</strain>
    </source>
</reference>
<evidence type="ECO:0000256" key="2">
    <source>
        <dbReference type="SAM" id="Phobius"/>
    </source>
</evidence>
<keyword evidence="2" id="KW-0472">Membrane</keyword>
<keyword evidence="4" id="KW-1185">Reference proteome</keyword>
<comment type="caution">
    <text evidence="3">The sequence shown here is derived from an EMBL/GenBank/DDBJ whole genome shotgun (WGS) entry which is preliminary data.</text>
</comment>
<dbReference type="EMBL" id="VSRQ01000007">
    <property type="protein sequence ID" value="TYK45120.1"/>
    <property type="molecule type" value="Genomic_DNA"/>
</dbReference>
<accession>A0A5D3FBK2</accession>
<gene>
    <name evidence="3" type="ORF">FXF68_31040</name>
</gene>